<dbReference type="Proteomes" id="UP000191257">
    <property type="component" value="Chromosome"/>
</dbReference>
<dbReference type="EMBL" id="CP020442">
    <property type="protein sequence ID" value="ARC37702.1"/>
    <property type="molecule type" value="Genomic_DNA"/>
</dbReference>
<proteinExistence type="predicted"/>
<name>A0A1V0GV55_9RHOB</name>
<evidence type="ECO:0000313" key="1">
    <source>
        <dbReference type="EMBL" id="ARC37702.1"/>
    </source>
</evidence>
<dbReference type="AlphaFoldDB" id="A0A1V0GV55"/>
<sequence length="451" mass="50169">MLHALNNKKARLDRIIKGVAKQPREDLITSTLFGSLEFMAEASRVEALRALLGLDLGAASRMTMWPKFYHGSQRVEPDLVIVDGQECHIVEVKWGAHLGIRQLERQLDAVGTWDCHKDRDLLGSGPRKVKSLTILGFERHHAAQVAACVGDAGPIRQRTWQEVARDMWELKLGSTDALAAWAQQVHQFLTNTPKARTMTGWPALEPIEPGHLKFNAIRPLDLVPVHATAWTFPSGEDLPTDKGKVMIDKIIWQSARNIIDTVNSLEALGDVVGRSIMEKFQGNHVSDDGWDAQGEHDDWIEPMFVRNFSLKGNKKSNAKITRWISIGFQLTSDASELEWSHGQRAKLLVGSNNEGFTFGTEFPNAGGEAEDTADDERYNSDGFRWIGKKSGGWFFAVPLDALGNEADVQRLVVNPLHRLIARNDSSQDALGPIQDELCLPPQHQELSAEAS</sequence>
<keyword evidence="2" id="KW-1185">Reference proteome</keyword>
<accession>A0A1V0GV55</accession>
<gene>
    <name evidence="1" type="ORF">A6J80_16185</name>
</gene>
<organism evidence="1 2">
    <name type="scientific">Paracoccus yeei</name>
    <dbReference type="NCBI Taxonomy" id="147645"/>
    <lineage>
        <taxon>Bacteria</taxon>
        <taxon>Pseudomonadati</taxon>
        <taxon>Pseudomonadota</taxon>
        <taxon>Alphaproteobacteria</taxon>
        <taxon>Rhodobacterales</taxon>
        <taxon>Paracoccaceae</taxon>
        <taxon>Paracoccus</taxon>
    </lineage>
</organism>
<reference evidence="1" key="1">
    <citation type="submission" date="2017-12" db="EMBL/GenBank/DDBJ databases">
        <title>FDA dAtabase for Regulatory Grade micrObial Sequences (FDA-ARGOS): Supporting development and validation of Infectious Disease Dx tests.</title>
        <authorList>
            <person name="Campos J."/>
            <person name="Goldberg B."/>
            <person name="Tallon L."/>
            <person name="Sadzewicz L."/>
            <person name="Sengamalay N."/>
            <person name="Ott S."/>
            <person name="Godinez A."/>
            <person name="Nagaraj S."/>
            <person name="Vyas G."/>
            <person name="Aluvathingal J."/>
            <person name="Nadendla S."/>
            <person name="Geyer C."/>
            <person name="Nandy P."/>
            <person name="Hobson J."/>
            <person name="Sichtig H."/>
        </authorList>
    </citation>
    <scope>NUCLEOTIDE SEQUENCE</scope>
    <source>
        <strain evidence="1">FDAARGOS_252</strain>
    </source>
</reference>
<dbReference type="KEGG" id="pye:A6J80_16185"/>
<dbReference type="RefSeq" id="WP_080622175.1">
    <property type="nucleotide sequence ID" value="NZ_CAWMZI010000001.1"/>
</dbReference>
<protein>
    <submittedName>
        <fullName evidence="1">Uncharacterized protein</fullName>
    </submittedName>
</protein>
<evidence type="ECO:0000313" key="2">
    <source>
        <dbReference type="Proteomes" id="UP000191257"/>
    </source>
</evidence>